<comment type="similarity">
    <text evidence="2 12">Belongs to the Nth/MutY family.</text>
</comment>
<dbReference type="HAMAP" id="MF_03183">
    <property type="entry name" value="Endonuclease_III_Nth"/>
    <property type="match status" value="1"/>
</dbReference>
<comment type="similarity">
    <text evidence="3 15">Belongs to the OMP decarboxylase family.</text>
</comment>
<evidence type="ECO:0000259" key="18">
    <source>
        <dbReference type="SMART" id="SM00934"/>
    </source>
</evidence>
<keyword evidence="5 15" id="KW-0210">Decarboxylase</keyword>
<feature type="active site" description="For OMPdecase activity" evidence="13">
    <location>
        <position position="92"/>
    </location>
</feature>
<dbReference type="Pfam" id="PF00633">
    <property type="entry name" value="HHH"/>
    <property type="match status" value="1"/>
</dbReference>
<evidence type="ECO:0000256" key="10">
    <source>
        <dbReference type="ARBA" id="ARBA00023295"/>
    </source>
</evidence>
<dbReference type="GO" id="GO:0006207">
    <property type="term" value="P:'de novo' pyrimidine nucleobase biosynthetic process"/>
    <property type="evidence" value="ECO:0007669"/>
    <property type="project" value="InterPro"/>
</dbReference>
<dbReference type="SMART" id="SM00478">
    <property type="entry name" value="ENDO3c"/>
    <property type="match status" value="1"/>
</dbReference>
<dbReference type="EMBL" id="CP119956">
    <property type="protein sequence ID" value="WFC97193.1"/>
    <property type="molecule type" value="Genomic_DNA"/>
</dbReference>
<dbReference type="CDD" id="cd04725">
    <property type="entry name" value="OMP_decarboxylase_like"/>
    <property type="match status" value="1"/>
</dbReference>
<keyword evidence="6 12" id="KW-0378">Hydrolase</keyword>
<dbReference type="Gene3D" id="1.10.1670.10">
    <property type="entry name" value="Helix-hairpin-Helix base-excision DNA repair enzymes (C-terminal)"/>
    <property type="match status" value="1"/>
</dbReference>
<dbReference type="InterPro" id="IPR030841">
    <property type="entry name" value="NTH1"/>
</dbReference>
<dbReference type="Gene3D" id="1.10.340.30">
    <property type="entry name" value="Hypothetical protein, domain 2"/>
    <property type="match status" value="1"/>
</dbReference>
<evidence type="ECO:0000256" key="11">
    <source>
        <dbReference type="ARBA" id="ARBA00044632"/>
    </source>
</evidence>
<accession>A0AAF0DX84</accession>
<dbReference type="GO" id="GO:0044205">
    <property type="term" value="P:'de novo' UMP biosynthetic process"/>
    <property type="evidence" value="ECO:0007669"/>
    <property type="project" value="InterPro"/>
</dbReference>
<evidence type="ECO:0000313" key="20">
    <source>
        <dbReference type="Proteomes" id="UP001216638"/>
    </source>
</evidence>
<evidence type="ECO:0000313" key="19">
    <source>
        <dbReference type="EMBL" id="WFC97193.1"/>
    </source>
</evidence>
<dbReference type="GO" id="GO:0005739">
    <property type="term" value="C:mitochondrion"/>
    <property type="evidence" value="ECO:0007669"/>
    <property type="project" value="UniProtKB-SubCell"/>
</dbReference>
<evidence type="ECO:0000256" key="9">
    <source>
        <dbReference type="ARBA" id="ARBA00023239"/>
    </source>
</evidence>
<keyword evidence="9 12" id="KW-0456">Lyase</keyword>
<dbReference type="EC" id="3.2.2.-" evidence="12"/>
<evidence type="ECO:0000256" key="3">
    <source>
        <dbReference type="ARBA" id="ARBA00011018"/>
    </source>
</evidence>
<evidence type="ECO:0000256" key="15">
    <source>
        <dbReference type="RuleBase" id="RU000512"/>
    </source>
</evidence>
<dbReference type="PROSITE" id="PS00156">
    <property type="entry name" value="OMPDECASE"/>
    <property type="match status" value="1"/>
</dbReference>
<evidence type="ECO:0000256" key="14">
    <source>
        <dbReference type="PIRSR" id="PIRSR614732-2"/>
    </source>
</evidence>
<evidence type="ECO:0000256" key="5">
    <source>
        <dbReference type="ARBA" id="ARBA00022793"/>
    </source>
</evidence>
<dbReference type="GO" id="GO:0006285">
    <property type="term" value="P:base-excision repair, AP site formation"/>
    <property type="evidence" value="ECO:0007669"/>
    <property type="project" value="UniProtKB-UniRule"/>
</dbReference>
<keyword evidence="4 12" id="KW-0227">DNA damage</keyword>
<dbReference type="AlphaFoldDB" id="A0AAF0DX84"/>
<proteinExistence type="inferred from homology"/>
<feature type="binding site" evidence="14">
    <location>
        <position position="150"/>
    </location>
    <ligand>
        <name>substrate</name>
    </ligand>
</feature>
<dbReference type="FunFam" id="1.10.340.30:FF:000001">
    <property type="entry name" value="Endonuclease III"/>
    <property type="match status" value="1"/>
</dbReference>
<evidence type="ECO:0000256" key="1">
    <source>
        <dbReference type="ARBA" id="ARBA00004861"/>
    </source>
</evidence>
<keyword evidence="12" id="KW-0496">Mitochondrion</keyword>
<evidence type="ECO:0000256" key="2">
    <source>
        <dbReference type="ARBA" id="ARBA00008343"/>
    </source>
</evidence>
<feature type="active site" description="For OMPdecase activity" evidence="13">
    <location>
        <position position="95"/>
    </location>
</feature>
<dbReference type="InterPro" id="IPR011257">
    <property type="entry name" value="DNA_glycosylase"/>
</dbReference>
<evidence type="ECO:0000256" key="8">
    <source>
        <dbReference type="ARBA" id="ARBA00023204"/>
    </source>
</evidence>
<dbReference type="Gene3D" id="3.20.20.70">
    <property type="entry name" value="Aldolase class I"/>
    <property type="match status" value="1"/>
</dbReference>
<comment type="function">
    <text evidence="12">Bifunctional DNA N-glycosylase with associated apurinic/apyrimidinic (AP) lyase function that catalyzes the first step in base excision repair (BER), the primary repair pathway for the repair of oxidative DNA damage. The DNA N-glycosylase activity releases the damaged DNA base from DNA by cleaving the N-glycosidic bond, leaving an AP site. The AP lyase activity cleaves the phosphodiester bond 3' to the AP site by a beta-elimination. Primarily recognizes and repairs oxidative base damage of pyrimidines.</text>
</comment>
<feature type="domain" description="Orotidine 5'-phosphate decarboxylase" evidence="18">
    <location>
        <begin position="31"/>
        <end position="255"/>
    </location>
</feature>
<comment type="pathway">
    <text evidence="1 15">Pyrimidine metabolism; UMP biosynthesis via de novo pathway; UMP from orotate: step 2/2.</text>
</comment>
<dbReference type="FunFam" id="3.20.20.70:FF:000114">
    <property type="entry name" value="Decarboxylase,orotidine phosphate"/>
    <property type="match status" value="1"/>
</dbReference>
<dbReference type="InterPro" id="IPR018089">
    <property type="entry name" value="OMPdecase_AS"/>
</dbReference>
<dbReference type="InterPro" id="IPR004036">
    <property type="entry name" value="Endonuclease-III-like_CS2"/>
</dbReference>
<dbReference type="GO" id="GO:0004590">
    <property type="term" value="F:orotidine-5'-phosphate decarboxylase activity"/>
    <property type="evidence" value="ECO:0007669"/>
    <property type="project" value="UniProtKB-EC"/>
</dbReference>
<dbReference type="InterPro" id="IPR023170">
    <property type="entry name" value="HhH_base_excis_C"/>
</dbReference>
<dbReference type="GO" id="GO:0000703">
    <property type="term" value="F:oxidized pyrimidine nucleobase lesion DNA N-glycosylase activity"/>
    <property type="evidence" value="ECO:0007669"/>
    <property type="project" value="UniProtKB-UniRule"/>
</dbReference>
<name>A0AAF0DX84_9BASI</name>
<keyword evidence="7 15" id="KW-0665">Pyrimidine biosynthesis</keyword>
<feature type="binding site" evidence="14">
    <location>
        <position position="243"/>
    </location>
    <ligand>
        <name>substrate</name>
    </ligand>
</feature>
<feature type="binding site" evidence="14">
    <location>
        <position position="59"/>
    </location>
    <ligand>
        <name>substrate</name>
    </ligand>
</feature>
<keyword evidence="12" id="KW-0539">Nucleus</keyword>
<feature type="domain" description="HhH-GPD" evidence="17">
    <location>
        <begin position="441"/>
        <end position="598"/>
    </location>
</feature>
<dbReference type="Proteomes" id="UP001216638">
    <property type="component" value="Chromosome 6"/>
</dbReference>
<dbReference type="PROSITE" id="PS01155">
    <property type="entry name" value="ENDONUCLEASE_III_2"/>
    <property type="match status" value="1"/>
</dbReference>
<comment type="subcellular location">
    <subcellularLocation>
        <location evidence="12">Nucleus</location>
    </subcellularLocation>
    <subcellularLocation>
        <location evidence="12">Mitochondrion</location>
    </subcellularLocation>
</comment>
<dbReference type="GO" id="GO:0003677">
    <property type="term" value="F:DNA binding"/>
    <property type="evidence" value="ECO:0007669"/>
    <property type="project" value="UniProtKB-UniRule"/>
</dbReference>
<dbReference type="InterPro" id="IPR003265">
    <property type="entry name" value="HhH-GPD_domain"/>
</dbReference>
<dbReference type="InterPro" id="IPR014732">
    <property type="entry name" value="OMPdecase"/>
</dbReference>
<feature type="active site" description="For OMPdecase activity" evidence="13">
    <location>
        <position position="90"/>
    </location>
</feature>
<dbReference type="GO" id="GO:0005634">
    <property type="term" value="C:nucleus"/>
    <property type="evidence" value="ECO:0007669"/>
    <property type="project" value="UniProtKB-SubCell"/>
</dbReference>
<dbReference type="SUPFAM" id="SSF51366">
    <property type="entry name" value="Ribulose-phoshate binding barrel"/>
    <property type="match status" value="1"/>
</dbReference>
<evidence type="ECO:0000256" key="13">
    <source>
        <dbReference type="PIRSR" id="PIRSR614732-1"/>
    </source>
</evidence>
<evidence type="ECO:0000256" key="6">
    <source>
        <dbReference type="ARBA" id="ARBA00022801"/>
    </source>
</evidence>
<dbReference type="PANTHER" id="PTHR19278">
    <property type="entry name" value="OROTATE PHOSPHORIBOSYLTRANSFERASE"/>
    <property type="match status" value="1"/>
</dbReference>
<dbReference type="Pfam" id="PF00215">
    <property type="entry name" value="OMPdecase"/>
    <property type="match status" value="1"/>
</dbReference>
<dbReference type="Pfam" id="PF00730">
    <property type="entry name" value="HhH-GPD"/>
    <property type="match status" value="1"/>
</dbReference>
<organism evidence="19 20">
    <name type="scientific">Malassezia brasiliensis</name>
    <dbReference type="NCBI Taxonomy" id="1821822"/>
    <lineage>
        <taxon>Eukaryota</taxon>
        <taxon>Fungi</taxon>
        <taxon>Dikarya</taxon>
        <taxon>Basidiomycota</taxon>
        <taxon>Ustilaginomycotina</taxon>
        <taxon>Malasseziomycetes</taxon>
        <taxon>Malasseziales</taxon>
        <taxon>Malasseziaceae</taxon>
        <taxon>Malassezia</taxon>
    </lineage>
</organism>
<evidence type="ECO:0000256" key="7">
    <source>
        <dbReference type="ARBA" id="ARBA00022975"/>
    </source>
</evidence>
<feature type="region of interest" description="Disordered" evidence="16">
    <location>
        <begin position="285"/>
        <end position="331"/>
    </location>
</feature>
<evidence type="ECO:0000256" key="4">
    <source>
        <dbReference type="ARBA" id="ARBA00022763"/>
    </source>
</evidence>
<feature type="binding site" evidence="14">
    <location>
        <position position="223"/>
    </location>
    <ligand>
        <name>substrate</name>
    </ligand>
</feature>
<evidence type="ECO:0000259" key="17">
    <source>
        <dbReference type="SMART" id="SM00478"/>
    </source>
</evidence>
<comment type="caution">
    <text evidence="12">Lacks conserved residue(s) required for the propagation of feature annotation.</text>
</comment>
<dbReference type="GO" id="GO:0140078">
    <property type="term" value="F:class I DNA-(apurinic or apyrimidinic site) endonuclease activity"/>
    <property type="evidence" value="ECO:0007669"/>
    <property type="project" value="UniProtKB-EC"/>
</dbReference>
<keyword evidence="20" id="KW-1185">Reference proteome</keyword>
<evidence type="ECO:0000256" key="12">
    <source>
        <dbReference type="HAMAP-Rule" id="MF_03183"/>
    </source>
</evidence>
<reference evidence="19" key="1">
    <citation type="submission" date="2023-03" db="EMBL/GenBank/DDBJ databases">
        <title>Mating type loci evolution in Malassezia.</title>
        <authorList>
            <person name="Coelho M.A."/>
        </authorList>
    </citation>
    <scope>NUCLEOTIDE SEQUENCE</scope>
    <source>
        <strain evidence="19">CBS 14135</strain>
    </source>
</reference>
<protein>
    <recommendedName>
        <fullName evidence="12">Endonuclease III homolog</fullName>
        <ecNumber evidence="12">3.2.2.-</ecNumber>
        <ecNumber evidence="12">4.2.99.18</ecNumber>
    </recommendedName>
    <alternativeName>
        <fullName evidence="12">Bifunctional DNA N-glycosylase/DNA-(apurinic or apyrimidinic site) lyase</fullName>
        <shortName evidence="12">DNA glycosylase/AP lyase</shortName>
    </alternativeName>
</protein>
<dbReference type="InterPro" id="IPR000445">
    <property type="entry name" value="HhH_motif"/>
</dbReference>
<dbReference type="SUPFAM" id="SSF48150">
    <property type="entry name" value="DNA-glycosylase"/>
    <property type="match status" value="1"/>
</dbReference>
<comment type="catalytic activity">
    <reaction evidence="15">
        <text>orotidine 5'-phosphate + H(+) = UMP + CO2</text>
        <dbReference type="Rhea" id="RHEA:11596"/>
        <dbReference type="ChEBI" id="CHEBI:15378"/>
        <dbReference type="ChEBI" id="CHEBI:16526"/>
        <dbReference type="ChEBI" id="CHEBI:57538"/>
        <dbReference type="ChEBI" id="CHEBI:57865"/>
        <dbReference type="EC" id="4.1.1.23"/>
    </reaction>
</comment>
<dbReference type="PANTHER" id="PTHR19278:SF9">
    <property type="entry name" value="URIDINE 5'-MONOPHOSPHATE SYNTHASE"/>
    <property type="match status" value="1"/>
</dbReference>
<feature type="compositionally biased region" description="Basic and acidic residues" evidence="16">
    <location>
        <begin position="405"/>
        <end position="415"/>
    </location>
</feature>
<dbReference type="CDD" id="cd00056">
    <property type="entry name" value="ENDO3c"/>
    <property type="match status" value="1"/>
</dbReference>
<gene>
    <name evidence="19" type="primary">URA3</name>
    <name evidence="12" type="synonym">NTH1</name>
    <name evidence="19" type="ORF">MBRA1_003859</name>
</gene>
<feature type="region of interest" description="Disordered" evidence="16">
    <location>
        <begin position="396"/>
        <end position="426"/>
    </location>
</feature>
<dbReference type="InterPro" id="IPR013785">
    <property type="entry name" value="Aldolase_TIM"/>
</dbReference>
<comment type="catalytic activity">
    <reaction evidence="11 12">
        <text>2'-deoxyribonucleotide-(2'-deoxyribose 5'-phosphate)-2'-deoxyribonucleotide-DNA = a 3'-end 2'-deoxyribonucleotide-(2,3-dehydro-2,3-deoxyribose 5'-phosphate)-DNA + a 5'-end 5'-phospho-2'-deoxyribonucleoside-DNA + H(+)</text>
        <dbReference type="Rhea" id="RHEA:66592"/>
        <dbReference type="Rhea" id="RHEA-COMP:13180"/>
        <dbReference type="Rhea" id="RHEA-COMP:16897"/>
        <dbReference type="Rhea" id="RHEA-COMP:17067"/>
        <dbReference type="ChEBI" id="CHEBI:15378"/>
        <dbReference type="ChEBI" id="CHEBI:136412"/>
        <dbReference type="ChEBI" id="CHEBI:157695"/>
        <dbReference type="ChEBI" id="CHEBI:167181"/>
        <dbReference type="EC" id="4.2.99.18"/>
    </reaction>
</comment>
<dbReference type="EC" id="4.2.99.18" evidence="12"/>
<evidence type="ECO:0000256" key="16">
    <source>
        <dbReference type="SAM" id="MobiDB-lite"/>
    </source>
</evidence>
<dbReference type="GO" id="GO:0004588">
    <property type="term" value="F:orotate phosphoribosyltransferase activity"/>
    <property type="evidence" value="ECO:0007669"/>
    <property type="project" value="TreeGrafter"/>
</dbReference>
<dbReference type="InterPro" id="IPR001754">
    <property type="entry name" value="OMPdeCOase_dom"/>
</dbReference>
<feature type="binding site" evidence="14">
    <location>
        <position position="37"/>
    </location>
    <ligand>
        <name>substrate</name>
    </ligand>
</feature>
<dbReference type="NCBIfam" id="TIGR01740">
    <property type="entry name" value="pyrF"/>
    <property type="match status" value="1"/>
</dbReference>
<dbReference type="InterPro" id="IPR011060">
    <property type="entry name" value="RibuloseP-bd_barrel"/>
</dbReference>
<keyword evidence="8 12" id="KW-0234">DNA repair</keyword>
<dbReference type="SMART" id="SM00934">
    <property type="entry name" value="OMPdecase"/>
    <property type="match status" value="1"/>
</dbReference>
<feature type="binding site" evidence="14">
    <location>
        <position position="244"/>
    </location>
    <ligand>
        <name>substrate</name>
    </ligand>
</feature>
<keyword evidence="10 12" id="KW-0326">Glycosidase</keyword>
<sequence>MASTTYEARAARHPNACAKQLLSTIVEKQSNLCVSVDVTRKEDLLEIVDTVGPFVALVKTHIDIVEDFDWDLVEQLSALSIKHKFLIFEDRKFADIGNTVSLQYAAGVHRIAHWSHLTNAHLIPGPGIISGLASVGTPLQRGLLLLAEMSTKGSLTTGAYTTANVQAAMQDESDFVMGFIAMHRVHEDPAHIPPDATPAQRAKDLLVLTPGVGLDTKGDGKGQQYRTPHEVIHDSGCDVIIVGRGIYSAMLAKDIERDEALVQVRSQAQRYRDAGWQAYLARIGAQPRRRSARHATPALPPTPAPQTPTRGVHTRAQRTPPSPAVKPEPKVEEELDVLKETTVEIDAGAATSDSPRKKIKMELTEDEKRKVKVPKHWREVYALLSQQRDEIITPVDTMGCEENGQEDRRADRGRVGADGQPESDEEMARRLRFTTLVSLMLSSQTKDPVTADAVHKLQTRLPNGLCLTSLLETSDDVIQECIAKVGFFRRKTEYLRRAAEILRDRFDGDVPRTIDDLCSLPGVGPKMAFLQMQSMGLNVGIGVDTHVHRISNRLGWCKTKTPEQTRLALQSWLPVEVRTMLTQLHRVINKQMVGFGQVICVPVVDEKSRTKRVPIYYKDGTVDAGYGRIPVAKQEAINALSDEEQKIEAAAQDALAW</sequence>